<proteinExistence type="predicted"/>
<gene>
    <name evidence="2" type="ORF">V4F39_04870</name>
</gene>
<comment type="caution">
    <text evidence="2">The sequence shown here is derived from an EMBL/GenBank/DDBJ whole genome shotgun (WGS) entry which is preliminary data.</text>
</comment>
<name>A0AAW9Q6Z4_9BURK</name>
<protein>
    <submittedName>
        <fullName evidence="2">Lipid A deacylase LpxR family protein</fullName>
    </submittedName>
</protein>
<accession>A0AAW9Q6Z4</accession>
<feature type="signal peptide" evidence="1">
    <location>
        <begin position="1"/>
        <end position="30"/>
    </location>
</feature>
<evidence type="ECO:0000256" key="1">
    <source>
        <dbReference type="SAM" id="SignalP"/>
    </source>
</evidence>
<feature type="chain" id="PRO_5044004393" evidence="1">
    <location>
        <begin position="31"/>
        <end position="356"/>
    </location>
</feature>
<evidence type="ECO:0000313" key="3">
    <source>
        <dbReference type="Proteomes" id="UP001336250"/>
    </source>
</evidence>
<sequence length="356" mass="38500">MPSAFPPRARALLAALAALCAGGAISPAAAAQDERCGDGRGGSAGLRVDNDLLGGQDEGYTNGAVLTLVSGNLAGFDDPCLPGVARGLNRALGWLQPGGGDQRNMSFTLAQAIFTPRDNERRDLITDDRPYAGLLVAGVGYHVRTGDWLESSVLRLGWVGPSARGQDVQRAVHKVTGSKRFRGWSNQLHDEPLFQLQREWARRWPAAGEGADGRRRWDAVTHWGASLGTLATQAVVGGQWRYGTLPDDFGSLPLWAGGDNTAPVRSPAVRQDGGWSGHLFAGADLRWVLRNITLDGNTFRDSHSVDKRALVGELSYGFVIHKGAWKFALARYHRTHEFVGQQRRPVFGSFTISRAL</sequence>
<dbReference type="InterPro" id="IPR018707">
    <property type="entry name" value="LpxR"/>
</dbReference>
<evidence type="ECO:0000313" key="2">
    <source>
        <dbReference type="EMBL" id="MEF7613236.1"/>
    </source>
</evidence>
<keyword evidence="3" id="KW-1185">Reference proteome</keyword>
<dbReference type="Gene3D" id="2.40.128.140">
    <property type="entry name" value="Outer membrane protein"/>
    <property type="match status" value="1"/>
</dbReference>
<organism evidence="2 3">
    <name type="scientific">Aquincola agrisoli</name>
    <dbReference type="NCBI Taxonomy" id="3119538"/>
    <lineage>
        <taxon>Bacteria</taxon>
        <taxon>Pseudomonadati</taxon>
        <taxon>Pseudomonadota</taxon>
        <taxon>Betaproteobacteria</taxon>
        <taxon>Burkholderiales</taxon>
        <taxon>Sphaerotilaceae</taxon>
        <taxon>Aquincola</taxon>
    </lineage>
</organism>
<reference evidence="2 3" key="1">
    <citation type="submission" date="2024-02" db="EMBL/GenBank/DDBJ databases">
        <title>Genome sequence of Aquincola sp. MAHUQ-54.</title>
        <authorList>
            <person name="Huq M.A."/>
        </authorList>
    </citation>
    <scope>NUCLEOTIDE SEQUENCE [LARGE SCALE GENOMIC DNA]</scope>
    <source>
        <strain evidence="2 3">MAHUQ-54</strain>
    </source>
</reference>
<keyword evidence="1" id="KW-0732">Signal</keyword>
<dbReference type="InterPro" id="IPR037107">
    <property type="entry name" value="Put_OMP_sf"/>
</dbReference>
<dbReference type="RefSeq" id="WP_332288182.1">
    <property type="nucleotide sequence ID" value="NZ_JAZIBG010000017.1"/>
</dbReference>
<dbReference type="Proteomes" id="UP001336250">
    <property type="component" value="Unassembled WGS sequence"/>
</dbReference>
<dbReference type="AlphaFoldDB" id="A0AAW9Q6Z4"/>
<dbReference type="Pfam" id="PF09982">
    <property type="entry name" value="LpxR"/>
    <property type="match status" value="1"/>
</dbReference>
<dbReference type="EMBL" id="JAZIBG010000017">
    <property type="protein sequence ID" value="MEF7613236.1"/>
    <property type="molecule type" value="Genomic_DNA"/>
</dbReference>